<dbReference type="GO" id="GO:0071555">
    <property type="term" value="P:cell wall organization"/>
    <property type="evidence" value="ECO:0007669"/>
    <property type="project" value="UniProtKB-UniRule"/>
</dbReference>
<comment type="pathway">
    <text evidence="1 6">Cell wall biogenesis; peptidoglycan biosynthesis.</text>
</comment>
<evidence type="ECO:0000256" key="7">
    <source>
        <dbReference type="SAM" id="MobiDB-lite"/>
    </source>
</evidence>
<dbReference type="UniPathway" id="UPA00219"/>
<keyword evidence="10" id="KW-1185">Reference proteome</keyword>
<keyword evidence="2" id="KW-0808">Transferase</keyword>
<dbReference type="InterPro" id="IPR038063">
    <property type="entry name" value="Transpep_catalytic_dom"/>
</dbReference>
<comment type="caution">
    <text evidence="9">The sequence shown here is derived from an EMBL/GenBank/DDBJ whole genome shotgun (WGS) entry which is preliminary data.</text>
</comment>
<dbReference type="Proteomes" id="UP000334990">
    <property type="component" value="Unassembled WGS sequence"/>
</dbReference>
<dbReference type="InterPro" id="IPR005490">
    <property type="entry name" value="LD_TPept_cat_dom"/>
</dbReference>
<keyword evidence="3 6" id="KW-0133">Cell shape</keyword>
<reference evidence="9 10" key="1">
    <citation type="submission" date="2019-10" db="EMBL/GenBank/DDBJ databases">
        <title>Whole genome shotgun sequence of Acrocarpospora corrugata NBRC 13972.</title>
        <authorList>
            <person name="Ichikawa N."/>
            <person name="Kimura A."/>
            <person name="Kitahashi Y."/>
            <person name="Komaki H."/>
            <person name="Oguchi A."/>
        </authorList>
    </citation>
    <scope>NUCLEOTIDE SEQUENCE [LARGE SCALE GENOMIC DNA]</scope>
    <source>
        <strain evidence="9 10">NBRC 13972</strain>
    </source>
</reference>
<dbReference type="InterPro" id="IPR050979">
    <property type="entry name" value="LD-transpeptidase"/>
</dbReference>
<organism evidence="9 10">
    <name type="scientific">Acrocarpospora corrugata</name>
    <dbReference type="NCBI Taxonomy" id="35763"/>
    <lineage>
        <taxon>Bacteria</taxon>
        <taxon>Bacillati</taxon>
        <taxon>Actinomycetota</taxon>
        <taxon>Actinomycetes</taxon>
        <taxon>Streptosporangiales</taxon>
        <taxon>Streptosporangiaceae</taxon>
        <taxon>Acrocarpospora</taxon>
    </lineage>
</organism>
<feature type="active site" description="Nucleophile" evidence="6">
    <location>
        <position position="183"/>
    </location>
</feature>
<feature type="region of interest" description="Disordered" evidence="7">
    <location>
        <begin position="1"/>
        <end position="20"/>
    </location>
</feature>
<evidence type="ECO:0000259" key="8">
    <source>
        <dbReference type="PROSITE" id="PS52029"/>
    </source>
</evidence>
<feature type="compositionally biased region" description="Basic and acidic residues" evidence="7">
    <location>
        <begin position="1"/>
        <end position="11"/>
    </location>
</feature>
<dbReference type="AlphaFoldDB" id="A0A5M3VVK8"/>
<evidence type="ECO:0000256" key="6">
    <source>
        <dbReference type="PROSITE-ProRule" id="PRU01373"/>
    </source>
</evidence>
<gene>
    <name evidence="9" type="ORF">Acor_26100</name>
</gene>
<evidence type="ECO:0000256" key="4">
    <source>
        <dbReference type="ARBA" id="ARBA00022984"/>
    </source>
</evidence>
<dbReference type="PANTHER" id="PTHR30582">
    <property type="entry name" value="L,D-TRANSPEPTIDASE"/>
    <property type="match status" value="1"/>
</dbReference>
<accession>A0A5M3VVK8</accession>
<evidence type="ECO:0000313" key="9">
    <source>
        <dbReference type="EMBL" id="GES00546.1"/>
    </source>
</evidence>
<feature type="active site" description="Proton donor/acceptor" evidence="6">
    <location>
        <position position="167"/>
    </location>
</feature>
<evidence type="ECO:0000256" key="2">
    <source>
        <dbReference type="ARBA" id="ARBA00022679"/>
    </source>
</evidence>
<dbReference type="GO" id="GO:0016740">
    <property type="term" value="F:transferase activity"/>
    <property type="evidence" value="ECO:0007669"/>
    <property type="project" value="UniProtKB-KW"/>
</dbReference>
<dbReference type="Gene3D" id="2.40.440.10">
    <property type="entry name" value="L,D-transpeptidase catalytic domain-like"/>
    <property type="match status" value="1"/>
</dbReference>
<evidence type="ECO:0000313" key="10">
    <source>
        <dbReference type="Proteomes" id="UP000334990"/>
    </source>
</evidence>
<dbReference type="CDD" id="cd16913">
    <property type="entry name" value="YkuD_like"/>
    <property type="match status" value="1"/>
</dbReference>
<dbReference type="GO" id="GO:0071972">
    <property type="term" value="F:peptidoglycan L,D-transpeptidase activity"/>
    <property type="evidence" value="ECO:0007669"/>
    <property type="project" value="TreeGrafter"/>
</dbReference>
<name>A0A5M3VVK8_9ACTN</name>
<evidence type="ECO:0000256" key="1">
    <source>
        <dbReference type="ARBA" id="ARBA00004752"/>
    </source>
</evidence>
<dbReference type="EMBL" id="BLAD01000045">
    <property type="protein sequence ID" value="GES00546.1"/>
    <property type="molecule type" value="Genomic_DNA"/>
</dbReference>
<keyword evidence="4 6" id="KW-0573">Peptidoglycan synthesis</keyword>
<dbReference type="SUPFAM" id="SSF141523">
    <property type="entry name" value="L,D-transpeptidase catalytic domain-like"/>
    <property type="match status" value="1"/>
</dbReference>
<sequence>MRRVPRDRDAFDGTNGEMLHPTRPKIVHMEPGGTPFGILPTHLLKNPTWVPVVEGDGDWVRVLLPNRPNRSTGWIHIGSGGVQWSRSDYKIYVSLRMRRIAVYKSGRRLGVWPVAIGAPNTPTPAGRTFVMAAVDTGHGYGVPVLPLGMHSNALRTFNGGPATIGLHGWPDSGVFGHNVSNGCVRVPKATLAVLRHVPLGTMVTIR</sequence>
<dbReference type="GO" id="GO:0018104">
    <property type="term" value="P:peptidoglycan-protein cross-linking"/>
    <property type="evidence" value="ECO:0007669"/>
    <property type="project" value="TreeGrafter"/>
</dbReference>
<evidence type="ECO:0000256" key="3">
    <source>
        <dbReference type="ARBA" id="ARBA00022960"/>
    </source>
</evidence>
<evidence type="ECO:0000256" key="5">
    <source>
        <dbReference type="ARBA" id="ARBA00023316"/>
    </source>
</evidence>
<keyword evidence="5 6" id="KW-0961">Cell wall biogenesis/degradation</keyword>
<protein>
    <recommendedName>
        <fullName evidence="8">L,D-TPase catalytic domain-containing protein</fullName>
    </recommendedName>
</protein>
<dbReference type="PANTHER" id="PTHR30582:SF2">
    <property type="entry name" value="L,D-TRANSPEPTIDASE YCIB-RELATED"/>
    <property type="match status" value="1"/>
</dbReference>
<feature type="domain" description="L,D-TPase catalytic" evidence="8">
    <location>
        <begin position="89"/>
        <end position="206"/>
    </location>
</feature>
<dbReference type="GO" id="GO:0005576">
    <property type="term" value="C:extracellular region"/>
    <property type="evidence" value="ECO:0007669"/>
    <property type="project" value="TreeGrafter"/>
</dbReference>
<dbReference type="Pfam" id="PF03734">
    <property type="entry name" value="YkuD"/>
    <property type="match status" value="1"/>
</dbReference>
<dbReference type="GO" id="GO:0008360">
    <property type="term" value="P:regulation of cell shape"/>
    <property type="evidence" value="ECO:0007669"/>
    <property type="project" value="UniProtKB-UniRule"/>
</dbReference>
<dbReference type="PROSITE" id="PS52029">
    <property type="entry name" value="LD_TPASE"/>
    <property type="match status" value="1"/>
</dbReference>
<proteinExistence type="predicted"/>